<dbReference type="PANTHER" id="PTHR36151:SF3">
    <property type="entry name" value="ER-BOUND OXYGENASE MPAB_MPAB'_RUBBER OXYGENASE CATALYTIC DOMAIN-CONTAINING PROTEIN"/>
    <property type="match status" value="1"/>
</dbReference>
<evidence type="ECO:0000313" key="4">
    <source>
        <dbReference type="Proteomes" id="UP000666915"/>
    </source>
</evidence>
<keyword evidence="4" id="KW-1185">Reference proteome</keyword>
<gene>
    <name evidence="3" type="ORF">J4557_00670</name>
</gene>
<comment type="caution">
    <text evidence="3">The sequence shown here is derived from an EMBL/GenBank/DDBJ whole genome shotgun (WGS) entry which is preliminary data.</text>
</comment>
<name>A0ABS3QPW1_9ACTN</name>
<dbReference type="Pfam" id="PF09995">
    <property type="entry name" value="MPAB_Lcp_cat"/>
    <property type="match status" value="1"/>
</dbReference>
<organism evidence="3 4">
    <name type="scientific">Actinomadura nitritigenes</name>
    <dbReference type="NCBI Taxonomy" id="134602"/>
    <lineage>
        <taxon>Bacteria</taxon>
        <taxon>Bacillati</taxon>
        <taxon>Actinomycetota</taxon>
        <taxon>Actinomycetes</taxon>
        <taxon>Streptosporangiales</taxon>
        <taxon>Thermomonosporaceae</taxon>
        <taxon>Actinomadura</taxon>
    </lineage>
</organism>
<dbReference type="PANTHER" id="PTHR36151">
    <property type="entry name" value="BLR2777 PROTEIN"/>
    <property type="match status" value="1"/>
</dbReference>
<dbReference type="Proteomes" id="UP000666915">
    <property type="component" value="Unassembled WGS sequence"/>
</dbReference>
<protein>
    <submittedName>
        <fullName evidence="3">DUF2236 domain-containing protein</fullName>
    </submittedName>
</protein>
<feature type="region of interest" description="Disordered" evidence="1">
    <location>
        <begin position="304"/>
        <end position="327"/>
    </location>
</feature>
<dbReference type="RefSeq" id="WP_208264323.1">
    <property type="nucleotide sequence ID" value="NZ_BAAAGM010000009.1"/>
</dbReference>
<evidence type="ECO:0000256" key="1">
    <source>
        <dbReference type="SAM" id="MobiDB-lite"/>
    </source>
</evidence>
<reference evidence="3 4" key="1">
    <citation type="submission" date="2021-03" db="EMBL/GenBank/DDBJ databases">
        <authorList>
            <person name="Kanchanasin P."/>
            <person name="Saeng-In P."/>
            <person name="Phongsopitanun W."/>
            <person name="Yuki M."/>
            <person name="Kudo T."/>
            <person name="Ohkuma M."/>
            <person name="Tanasupawat S."/>
        </authorList>
    </citation>
    <scope>NUCLEOTIDE SEQUENCE [LARGE SCALE GENOMIC DNA]</scope>
    <source>
        <strain evidence="3 4">L46</strain>
    </source>
</reference>
<sequence length="327" mass="36080">MPAPASGPTTATAAPPQARAAATAPLGPGTLLWRHAADLRSLLPGAAAGLMQLMHPGIGAGVTEHSAFFDAPFDRIHRSVPQIWATILAPDGDARARAIRDLHRGIGGVDERARRYHALEPETFWWAHATFTWEIFKAAELFHPGTLTAEDHERMYAETVTWYSRYGVSMRPVPADYAAFTSKFWHVCAERLELTPAAARALEIAKHGSDTVTLLPVGGPRLDRAGRLVAERPLRLITFGCLPTIVRDRFDIPWSALDQAQFTALAIANRQGYRMIPSGVNHWALRSMLRYIGAHTRAQRYVFTQGGGPLRPPARRGRPLRRRAQVS</sequence>
<feature type="region of interest" description="Disordered" evidence="1">
    <location>
        <begin position="1"/>
        <end position="21"/>
    </location>
</feature>
<evidence type="ECO:0000313" key="3">
    <source>
        <dbReference type="EMBL" id="MBO2436020.1"/>
    </source>
</evidence>
<dbReference type="EMBL" id="JAGEOK010000001">
    <property type="protein sequence ID" value="MBO2436020.1"/>
    <property type="molecule type" value="Genomic_DNA"/>
</dbReference>
<proteinExistence type="predicted"/>
<accession>A0ABS3QPW1</accession>
<evidence type="ECO:0000259" key="2">
    <source>
        <dbReference type="Pfam" id="PF09995"/>
    </source>
</evidence>
<feature type="compositionally biased region" description="Basic residues" evidence="1">
    <location>
        <begin position="313"/>
        <end position="327"/>
    </location>
</feature>
<dbReference type="InterPro" id="IPR018713">
    <property type="entry name" value="MPAB/Lcp_cat_dom"/>
</dbReference>
<feature type="domain" description="ER-bound oxygenase mpaB/mpaB'/Rubber oxygenase catalytic" evidence="2">
    <location>
        <begin position="33"/>
        <end position="267"/>
    </location>
</feature>